<dbReference type="RefSeq" id="WP_061833199.1">
    <property type="nucleotide sequence ID" value="NZ_LUKE01000001.1"/>
</dbReference>
<keyword evidence="3" id="KW-1185">Reference proteome</keyword>
<organism evidence="2 3">
    <name type="scientific">Bdellovibrio bacteriovorus</name>
    <dbReference type="NCBI Taxonomy" id="959"/>
    <lineage>
        <taxon>Bacteria</taxon>
        <taxon>Pseudomonadati</taxon>
        <taxon>Bdellovibrionota</taxon>
        <taxon>Bdellovibrionia</taxon>
        <taxon>Bdellovibrionales</taxon>
        <taxon>Pseudobdellovibrionaceae</taxon>
        <taxon>Bdellovibrio</taxon>
    </lineage>
</organism>
<gene>
    <name evidence="2" type="ORF">AZI86_00835</name>
</gene>
<dbReference type="OrthoDB" id="5292760at2"/>
<dbReference type="AlphaFoldDB" id="A0A150WN76"/>
<proteinExistence type="predicted"/>
<keyword evidence="1" id="KW-0732">Signal</keyword>
<evidence type="ECO:0000256" key="1">
    <source>
        <dbReference type="SAM" id="SignalP"/>
    </source>
</evidence>
<evidence type="ECO:0000313" key="2">
    <source>
        <dbReference type="EMBL" id="KYG65655.1"/>
    </source>
</evidence>
<feature type="chain" id="PRO_5007573311" description="Outer membrane protein beta-barrel domain-containing protein" evidence="1">
    <location>
        <begin position="21"/>
        <end position="179"/>
    </location>
</feature>
<evidence type="ECO:0000313" key="3">
    <source>
        <dbReference type="Proteomes" id="UP000075320"/>
    </source>
</evidence>
<comment type="caution">
    <text evidence="2">The sequence shown here is derived from an EMBL/GenBank/DDBJ whole genome shotgun (WGS) entry which is preliminary data.</text>
</comment>
<feature type="signal peptide" evidence="1">
    <location>
        <begin position="1"/>
        <end position="20"/>
    </location>
</feature>
<name>A0A150WN76_BDEBC</name>
<sequence length="179" mass="19575">MKKLFAVCALILGFGSAANAGLLLEPYLGYEMGTFKDNADGKMNGTLLGARVAWTAPVMFWAGLDYATTVSANFDSDTANVSDSDAKRNTLWAVVGVDFPILLRGWLGYGLMNEIKFDDYNNKIKGKSTKLGLSFTGLPFICLNFEYLMETFDEQSSGSLSPDAKNNAYVLSVSLPWEF</sequence>
<accession>A0A150WN76</accession>
<dbReference type="EMBL" id="LUKE01000001">
    <property type="protein sequence ID" value="KYG65655.1"/>
    <property type="molecule type" value="Genomic_DNA"/>
</dbReference>
<evidence type="ECO:0008006" key="4">
    <source>
        <dbReference type="Google" id="ProtNLM"/>
    </source>
</evidence>
<protein>
    <recommendedName>
        <fullName evidence="4">Outer membrane protein beta-barrel domain-containing protein</fullName>
    </recommendedName>
</protein>
<dbReference type="Proteomes" id="UP000075320">
    <property type="component" value="Unassembled WGS sequence"/>
</dbReference>
<reference evidence="2 3" key="1">
    <citation type="submission" date="2016-03" db="EMBL/GenBank/DDBJ databases">
        <authorList>
            <person name="Ploux O."/>
        </authorList>
    </citation>
    <scope>NUCLEOTIDE SEQUENCE [LARGE SCALE GENOMIC DNA]</scope>
    <source>
        <strain evidence="2 3">R0</strain>
    </source>
</reference>